<dbReference type="Gene3D" id="3.20.20.80">
    <property type="entry name" value="Glycosidases"/>
    <property type="match status" value="1"/>
</dbReference>
<dbReference type="InterPro" id="IPR017853">
    <property type="entry name" value="GH"/>
</dbReference>
<dbReference type="InterPro" id="IPR025275">
    <property type="entry name" value="DUF4015"/>
</dbReference>
<dbReference type="GO" id="GO:0016787">
    <property type="term" value="F:hydrolase activity"/>
    <property type="evidence" value="ECO:0007669"/>
    <property type="project" value="UniProtKB-KW"/>
</dbReference>
<keyword evidence="3" id="KW-0378">Hydrolase</keyword>
<evidence type="ECO:0000256" key="1">
    <source>
        <dbReference type="SAM" id="SignalP"/>
    </source>
</evidence>
<reference evidence="3" key="1">
    <citation type="submission" date="2020-02" db="EMBL/GenBank/DDBJ databases">
        <authorList>
            <person name="Meier V. D."/>
        </authorList>
    </citation>
    <scope>NUCLEOTIDE SEQUENCE</scope>
    <source>
        <strain evidence="3">AVDCRST_MAG73</strain>
    </source>
</reference>
<evidence type="ECO:0000313" key="3">
    <source>
        <dbReference type="EMBL" id="CAA9550719.1"/>
    </source>
</evidence>
<accession>A0A6J4UIZ1</accession>
<feature type="signal peptide" evidence="1">
    <location>
        <begin position="1"/>
        <end position="22"/>
    </location>
</feature>
<dbReference type="EMBL" id="CADCWE010000192">
    <property type="protein sequence ID" value="CAA9550719.1"/>
    <property type="molecule type" value="Genomic_DNA"/>
</dbReference>
<feature type="chain" id="PRO_5026973255" evidence="1">
    <location>
        <begin position="23"/>
        <end position="572"/>
    </location>
</feature>
<dbReference type="Pfam" id="PF13200">
    <property type="entry name" value="DUF4015"/>
    <property type="match status" value="1"/>
</dbReference>
<dbReference type="Pfam" id="PF13620">
    <property type="entry name" value="CarboxypepD_reg"/>
    <property type="match status" value="2"/>
</dbReference>
<feature type="domain" description="DUF4015" evidence="2">
    <location>
        <begin position="253"/>
        <end position="564"/>
    </location>
</feature>
<dbReference type="Gene3D" id="2.60.40.1120">
    <property type="entry name" value="Carboxypeptidase-like, regulatory domain"/>
    <property type="match status" value="2"/>
</dbReference>
<gene>
    <name evidence="3" type="ORF">AVDCRST_MAG73-2886</name>
</gene>
<sequence length="572" mass="61242">MLFVVPVIILLAMVVRGLTADADVGGAVTVTDAYTGAALPNTAIVVNGQTLLTDDLGQVRLPARDRALPVDVARDGYAPIAAALPTADDGARAISLRPTTLRGTITDAATGQPIPNVAVSLIAEGSTGQTVASGVDGSFLLADVPPDARVHLDGGDYGVVDEPVGPRTDVAYQMKRSVVTGVVRDASGTPIQGAIVTAGGANTVSGVDGSYRLTGVPDGAEVLVAASGYSDLRLPLTPERVLDAALEPVLIKGIYANGFALATPEEIDRLIDLIDRTELNALVVDIKQDTIYYDSQVALFRDAGMVQPVYDAAELLTRLKERDIYVIARMVVFQDPVLAEARPDLAVKDPSTGGIWRNDDGIGWVNAFEEELWRGNIELAVEAAGLGFDEIQYDYVRFPSDGNLAAADFGQEYTGEARENAILEFLTRSHDALAPTGVKLAADIFGYTAFEDNEQGIGQNFAKIVPVIDYVNMMIYPSHFIEGNIRSAPGHPNDYPYETILESLQRSESVAPGQKLKFRPWLQAFSYPVEGMREYGPEDVRAQIEAAEEFGASGWLLWNPANEYDDGSLLPA</sequence>
<organism evidence="3">
    <name type="scientific">uncultured Thermomicrobiales bacterium</name>
    <dbReference type="NCBI Taxonomy" id="1645740"/>
    <lineage>
        <taxon>Bacteria</taxon>
        <taxon>Pseudomonadati</taxon>
        <taxon>Thermomicrobiota</taxon>
        <taxon>Thermomicrobia</taxon>
        <taxon>Thermomicrobiales</taxon>
        <taxon>environmental samples</taxon>
    </lineage>
</organism>
<dbReference type="InterPro" id="IPR008969">
    <property type="entry name" value="CarboxyPept-like_regulatory"/>
</dbReference>
<dbReference type="SUPFAM" id="SSF51445">
    <property type="entry name" value="(Trans)glycosidases"/>
    <property type="match status" value="1"/>
</dbReference>
<proteinExistence type="predicted"/>
<evidence type="ECO:0000259" key="2">
    <source>
        <dbReference type="Pfam" id="PF13200"/>
    </source>
</evidence>
<dbReference type="AlphaFoldDB" id="A0A6J4UIZ1"/>
<dbReference type="SUPFAM" id="SSF49464">
    <property type="entry name" value="Carboxypeptidase regulatory domain-like"/>
    <property type="match status" value="2"/>
</dbReference>
<protein>
    <submittedName>
        <fullName evidence="3">Glycoside hydrolase</fullName>
    </submittedName>
</protein>
<keyword evidence="1" id="KW-0732">Signal</keyword>
<name>A0A6J4UIZ1_9BACT</name>